<dbReference type="InterPro" id="IPR050135">
    <property type="entry name" value="dGTPase-like"/>
</dbReference>
<evidence type="ECO:0000259" key="1">
    <source>
        <dbReference type="PROSITE" id="PS51831"/>
    </source>
</evidence>
<comment type="caution">
    <text evidence="2">The sequence shown here is derived from an EMBL/GenBank/DDBJ whole genome shotgun (WGS) entry which is preliminary data.</text>
</comment>
<gene>
    <name evidence="2" type="ORF">EZS27_013853</name>
</gene>
<name>A0A5J4RYF5_9ZZZZ</name>
<sequence length="409" mass="47094">MANKRKIINDPVFGFINIPEGILYELVHHPLLQRLTRIKQMGLSSVVYPGAQHTRFQHSLGAFYLTSETLLQLAAKGNKILPHETEAVQIAILLHDIGHGPFSHLFENTLISQLTHEDISLRLMERINREMDGQLTTAIQIFKDEYPKKFLHQLVSGQLDMDRLDYLRRDSFYTGVIEGNIGSARIIKMLNVQDDRLVVEAKGIYSIENFLTTRRLMYWQVYFHKTSVAYERMLIHALLRAKELVSKGVELFASPALRFFLCHTVNRETFGNNPDCVENFIQLDDTDIWTALKVWTTCSDKVLSTLSAGIINRHIFKVEVSPTPPHKEYRKKLTQQISTQLNITHSEANRYFISTFRIEKNMYNYADNGIDILFNDGTIKNIAQASDLLTVSLLSKKIKKYYICYHGSP</sequence>
<protein>
    <recommendedName>
        <fullName evidence="1">HD domain-containing protein</fullName>
    </recommendedName>
</protein>
<dbReference type="Pfam" id="PF01966">
    <property type="entry name" value="HD"/>
    <property type="match status" value="1"/>
</dbReference>
<reference evidence="2" key="1">
    <citation type="submission" date="2019-03" db="EMBL/GenBank/DDBJ databases">
        <title>Single cell metagenomics reveals metabolic interactions within the superorganism composed of flagellate Streblomastix strix and complex community of Bacteroidetes bacteria on its surface.</title>
        <authorList>
            <person name="Treitli S.C."/>
            <person name="Kolisko M."/>
            <person name="Husnik F."/>
            <person name="Keeling P."/>
            <person name="Hampl V."/>
        </authorList>
    </citation>
    <scope>NUCLEOTIDE SEQUENCE</scope>
    <source>
        <strain evidence="2">STM</strain>
    </source>
</reference>
<proteinExistence type="predicted"/>
<dbReference type="InterPro" id="IPR006674">
    <property type="entry name" value="HD_domain"/>
</dbReference>
<dbReference type="InterPro" id="IPR045509">
    <property type="entry name" value="HD_assoc_2"/>
</dbReference>
<dbReference type="SMART" id="SM00471">
    <property type="entry name" value="HDc"/>
    <property type="match status" value="1"/>
</dbReference>
<dbReference type="Pfam" id="PF19276">
    <property type="entry name" value="HD_assoc_2"/>
    <property type="match status" value="1"/>
</dbReference>
<dbReference type="PANTHER" id="PTHR11373">
    <property type="entry name" value="DEOXYNUCLEOSIDE TRIPHOSPHATE TRIPHOSPHOHYDROLASE"/>
    <property type="match status" value="1"/>
</dbReference>
<dbReference type="GO" id="GO:0008832">
    <property type="term" value="F:dGTPase activity"/>
    <property type="evidence" value="ECO:0007669"/>
    <property type="project" value="TreeGrafter"/>
</dbReference>
<dbReference type="Gene3D" id="1.10.3210.10">
    <property type="entry name" value="Hypothetical protein af1432"/>
    <property type="match status" value="1"/>
</dbReference>
<dbReference type="GO" id="GO:0006203">
    <property type="term" value="P:dGTP catabolic process"/>
    <property type="evidence" value="ECO:0007669"/>
    <property type="project" value="TreeGrafter"/>
</dbReference>
<dbReference type="PANTHER" id="PTHR11373:SF4">
    <property type="entry name" value="DEOXYNUCLEOSIDE TRIPHOSPHATE TRIPHOSPHOHYDROLASE SAMHD1"/>
    <property type="match status" value="1"/>
</dbReference>
<dbReference type="EMBL" id="SNRY01000642">
    <property type="protein sequence ID" value="KAA6338110.1"/>
    <property type="molecule type" value="Genomic_DNA"/>
</dbReference>
<dbReference type="CDD" id="cd00077">
    <property type="entry name" value="HDc"/>
    <property type="match status" value="1"/>
</dbReference>
<dbReference type="AlphaFoldDB" id="A0A5J4RYF5"/>
<feature type="domain" description="HD" evidence="1">
    <location>
        <begin position="55"/>
        <end position="167"/>
    </location>
</feature>
<dbReference type="InterPro" id="IPR003607">
    <property type="entry name" value="HD/PDEase_dom"/>
</dbReference>
<dbReference type="PROSITE" id="PS51831">
    <property type="entry name" value="HD"/>
    <property type="match status" value="1"/>
</dbReference>
<organism evidence="2">
    <name type="scientific">termite gut metagenome</name>
    <dbReference type="NCBI Taxonomy" id="433724"/>
    <lineage>
        <taxon>unclassified sequences</taxon>
        <taxon>metagenomes</taxon>
        <taxon>organismal metagenomes</taxon>
    </lineage>
</organism>
<dbReference type="SUPFAM" id="SSF109604">
    <property type="entry name" value="HD-domain/PDEase-like"/>
    <property type="match status" value="1"/>
</dbReference>
<evidence type="ECO:0000313" key="2">
    <source>
        <dbReference type="EMBL" id="KAA6338110.1"/>
    </source>
</evidence>
<accession>A0A5J4RYF5</accession>